<dbReference type="InterPro" id="IPR003954">
    <property type="entry name" value="RRM_euk-type"/>
</dbReference>
<name>A0AA35ZY71_LACSI</name>
<keyword evidence="1" id="KW-0479">Metal-binding</keyword>
<evidence type="ECO:0000256" key="4">
    <source>
        <dbReference type="SAM" id="SignalP"/>
    </source>
</evidence>
<dbReference type="GO" id="GO:0008270">
    <property type="term" value="F:zinc ion binding"/>
    <property type="evidence" value="ECO:0007669"/>
    <property type="project" value="UniProtKB-KW"/>
</dbReference>
<dbReference type="InterPro" id="IPR035979">
    <property type="entry name" value="RBD_domain_sf"/>
</dbReference>
<evidence type="ECO:0000256" key="3">
    <source>
        <dbReference type="SAM" id="MobiDB-lite"/>
    </source>
</evidence>
<keyword evidence="1" id="KW-0863">Zinc-finger</keyword>
<dbReference type="AlphaFoldDB" id="A0AA35ZY71"/>
<keyword evidence="8" id="KW-1185">Reference proteome</keyword>
<dbReference type="Gene3D" id="3.30.70.330">
    <property type="match status" value="1"/>
</dbReference>
<dbReference type="Gene3D" id="3.30.40.10">
    <property type="entry name" value="Zinc/RING finger domain, C3HC4 (zinc finger)"/>
    <property type="match status" value="1"/>
</dbReference>
<dbReference type="PROSITE" id="PS50089">
    <property type="entry name" value="ZF_RING_2"/>
    <property type="match status" value="1"/>
</dbReference>
<dbReference type="PANTHER" id="PTHR12603">
    <property type="entry name" value="CCR4-NOT TRANSCRIPTION COMPLEX RELATED"/>
    <property type="match status" value="1"/>
</dbReference>
<feature type="region of interest" description="Disordered" evidence="3">
    <location>
        <begin position="928"/>
        <end position="953"/>
    </location>
</feature>
<feature type="domain" description="RRM" evidence="6">
    <location>
        <begin position="146"/>
        <end position="232"/>
    </location>
</feature>
<evidence type="ECO:0000256" key="1">
    <source>
        <dbReference type="PROSITE-ProRule" id="PRU00175"/>
    </source>
</evidence>
<proteinExistence type="predicted"/>
<evidence type="ECO:0000313" key="7">
    <source>
        <dbReference type="EMBL" id="CAI9301100.1"/>
    </source>
</evidence>
<protein>
    <recommendedName>
        <fullName evidence="9">CCR4-NOT transcription complex subunit 4</fullName>
    </recommendedName>
</protein>
<keyword evidence="1" id="KW-0862">Zinc</keyword>
<dbReference type="Pfam" id="PF14570">
    <property type="entry name" value="zf-RING_4"/>
    <property type="match status" value="1"/>
</dbReference>
<evidence type="ECO:0000313" key="8">
    <source>
        <dbReference type="Proteomes" id="UP001177003"/>
    </source>
</evidence>
<feature type="region of interest" description="Disordered" evidence="3">
    <location>
        <begin position="686"/>
        <end position="706"/>
    </location>
</feature>
<dbReference type="InterPro" id="IPR034261">
    <property type="entry name" value="CNOT4_RRM"/>
</dbReference>
<dbReference type="InterPro" id="IPR000504">
    <property type="entry name" value="RRM_dom"/>
</dbReference>
<feature type="domain" description="RING-type" evidence="5">
    <location>
        <begin position="45"/>
        <end position="93"/>
    </location>
</feature>
<organism evidence="7 8">
    <name type="scientific">Lactuca saligna</name>
    <name type="common">Willowleaf lettuce</name>
    <dbReference type="NCBI Taxonomy" id="75948"/>
    <lineage>
        <taxon>Eukaryota</taxon>
        <taxon>Viridiplantae</taxon>
        <taxon>Streptophyta</taxon>
        <taxon>Embryophyta</taxon>
        <taxon>Tracheophyta</taxon>
        <taxon>Spermatophyta</taxon>
        <taxon>Magnoliopsida</taxon>
        <taxon>eudicotyledons</taxon>
        <taxon>Gunneridae</taxon>
        <taxon>Pentapetalae</taxon>
        <taxon>asterids</taxon>
        <taxon>campanulids</taxon>
        <taxon>Asterales</taxon>
        <taxon>Asteraceae</taxon>
        <taxon>Cichorioideae</taxon>
        <taxon>Cichorieae</taxon>
        <taxon>Lactucinae</taxon>
        <taxon>Lactuca</taxon>
    </lineage>
</organism>
<dbReference type="InterPro" id="IPR039515">
    <property type="entry name" value="NOT4_mRING-HC-C4C4"/>
</dbReference>
<dbReference type="PROSITE" id="PS50102">
    <property type="entry name" value="RRM"/>
    <property type="match status" value="1"/>
</dbReference>
<feature type="region of interest" description="Disordered" evidence="3">
    <location>
        <begin position="295"/>
        <end position="339"/>
    </location>
</feature>
<feature type="region of interest" description="Disordered" evidence="3">
    <location>
        <begin position="426"/>
        <end position="456"/>
    </location>
</feature>
<feature type="region of interest" description="Disordered" evidence="3">
    <location>
        <begin position="486"/>
        <end position="519"/>
    </location>
</feature>
<evidence type="ECO:0008006" key="9">
    <source>
        <dbReference type="Google" id="ProtNLM"/>
    </source>
</evidence>
<dbReference type="InterPro" id="IPR001841">
    <property type="entry name" value="Znf_RING"/>
</dbReference>
<reference evidence="7" key="1">
    <citation type="submission" date="2023-04" db="EMBL/GenBank/DDBJ databases">
        <authorList>
            <person name="Vijverberg K."/>
            <person name="Xiong W."/>
            <person name="Schranz E."/>
        </authorList>
    </citation>
    <scope>NUCLEOTIDE SEQUENCE</scope>
</reference>
<sequence length="1073" mass="119105">MVEKGSGSFVALSFSLILFASPSTLSLSLIHRPTATMSDEGEKTCPLCAEEMDLTDQQLRPCKCGYDICVWCWHHIMDMAEKDDTEGRCPACRTPYNKEKIVGTASKCERLVSEMSVEKKQKSLKGKTKTSEGRKQLSSVRVIQRNLVYIVGLPLNLADEDLLQRKEYFGQYGKVLKVSISRTAAGSIQHFANNTCSVYITYSKEDEAVRSIQSVHGFVLEGRPLRACFGTTKYCHAWLRNMPCTNPDCLYLHEFGSQEDSFTKDEIISEYTRGRVQQVTGITNDIQRRSGNFLPPAADDYSNNTTSSWAKPISKTPTNDTTNSMKVSPPNSSSGRSVALPAAASWGTHASNSQPLAANAVSSNGTLKQKVDTCTTTTTTTTGLSFSTAVVSPSSHSNGILKNHSEESKLQHHHPESATSTINSHLCTAAPNDKNDSMQSSETAPDKDKDVVSDEEGIQKLSSLSIGRNHGLGLQPCEDEKLVQVQPFTSNKPKKGTNTNPNPTMDNKRQVSCLEPEPEPDFQNKVVEEEEEVVVSEAEAEADLLSFNDQRLRDPEVVTHTSYIQNVPQSSHLNQTCYSPFGNQNLDRGGSLLNTINMPVANGHSSNGDVNSFFEGSNGHSYINKQTGMFDDTTAKRDHINSNNNNSNNGSIDLGENSIISNILSMDFDPWDESLTSPQKLAKLLGNKSDKQERSGSSRKTQNCNQSRFSFAREEDQGSNFNFNFTQSFSDFGQNLNHQNMNMNMKRDFVSNTDDNGFSAFNFEESDNRSAGNYSSNKLSVSRSQISAPPGFMGPSRAPPPGFTSNERIEQTYDNLSVNHMFESSSIMRKMHQHQAAAAPVYNGGELELMDPAILAIGGSRVDMMRSSSNFPSQQHAVASYENDNRLRLLMQRSSFTHQNQNQNQRFSELGLGGDGYGVPSRILEQNNNRSSYQQQQQQGGFQQPRMSNGHWDGWNEVGNGNGNDIAMAELLRNERLGFNKYYSSGYGYEDTKFRMPSSGDLWNVDCVIVERLKNLLKQGFQKTSRVMASNENERRTLFQKKKNKSQVERGYGYGYGYGVYIISINQLSPVSE</sequence>
<dbReference type="InterPro" id="IPR039780">
    <property type="entry name" value="Mot2"/>
</dbReference>
<evidence type="ECO:0000256" key="2">
    <source>
        <dbReference type="PROSITE-ProRule" id="PRU00176"/>
    </source>
</evidence>
<dbReference type="Proteomes" id="UP001177003">
    <property type="component" value="Chromosome 9"/>
</dbReference>
<dbReference type="PANTHER" id="PTHR12603:SF36">
    <property type="entry name" value="RNA BINDING (RRM_RBD_RNP MOTIFS) FAMILY PROTEIN"/>
    <property type="match status" value="1"/>
</dbReference>
<keyword evidence="4" id="KW-0732">Signal</keyword>
<dbReference type="Pfam" id="PF00076">
    <property type="entry name" value="RRM_1"/>
    <property type="match status" value="1"/>
</dbReference>
<dbReference type="SMART" id="SM00360">
    <property type="entry name" value="RRM"/>
    <property type="match status" value="1"/>
</dbReference>
<dbReference type="InterPro" id="IPR012677">
    <property type="entry name" value="Nucleotide-bd_a/b_plait_sf"/>
</dbReference>
<feature type="signal peptide" evidence="4">
    <location>
        <begin position="1"/>
        <end position="26"/>
    </location>
</feature>
<feature type="chain" id="PRO_5041337746" description="CCR4-NOT transcription complex subunit 4" evidence="4">
    <location>
        <begin position="27"/>
        <end position="1073"/>
    </location>
</feature>
<dbReference type="GO" id="GO:0030014">
    <property type="term" value="C:CCR4-NOT complex"/>
    <property type="evidence" value="ECO:0007669"/>
    <property type="project" value="InterPro"/>
</dbReference>
<dbReference type="SUPFAM" id="SSF54928">
    <property type="entry name" value="RNA-binding domain, RBD"/>
    <property type="match status" value="1"/>
</dbReference>
<dbReference type="SUPFAM" id="SSF57850">
    <property type="entry name" value="RING/U-box"/>
    <property type="match status" value="1"/>
</dbReference>
<dbReference type="FunFam" id="3.30.70.330:FF:000161">
    <property type="entry name" value="RNA binding (RRM/RBD/RNP motifs) family protein"/>
    <property type="match status" value="1"/>
</dbReference>
<keyword evidence="2" id="KW-0694">RNA-binding</keyword>
<dbReference type="GO" id="GO:0004842">
    <property type="term" value="F:ubiquitin-protein transferase activity"/>
    <property type="evidence" value="ECO:0007669"/>
    <property type="project" value="InterPro"/>
</dbReference>
<dbReference type="CDD" id="cd16618">
    <property type="entry name" value="mRING-HC-C4C4_CNOT4"/>
    <property type="match status" value="1"/>
</dbReference>
<dbReference type="InterPro" id="IPR013083">
    <property type="entry name" value="Znf_RING/FYVE/PHD"/>
</dbReference>
<evidence type="ECO:0000259" key="5">
    <source>
        <dbReference type="PROSITE" id="PS50089"/>
    </source>
</evidence>
<dbReference type="GO" id="GO:0003723">
    <property type="term" value="F:RNA binding"/>
    <property type="evidence" value="ECO:0007669"/>
    <property type="project" value="UniProtKB-UniRule"/>
</dbReference>
<dbReference type="GO" id="GO:0016567">
    <property type="term" value="P:protein ubiquitination"/>
    <property type="evidence" value="ECO:0007669"/>
    <property type="project" value="TreeGrafter"/>
</dbReference>
<feature type="compositionally biased region" description="Polar residues" evidence="3">
    <location>
        <begin position="301"/>
        <end position="336"/>
    </location>
</feature>
<gene>
    <name evidence="7" type="ORF">LSALG_LOCUS39678</name>
</gene>
<evidence type="ECO:0000259" key="6">
    <source>
        <dbReference type="PROSITE" id="PS50102"/>
    </source>
</evidence>
<dbReference type="SMART" id="SM00361">
    <property type="entry name" value="RRM_1"/>
    <property type="match status" value="1"/>
</dbReference>
<dbReference type="CDD" id="cd12438">
    <property type="entry name" value="RRM_CNOT4"/>
    <property type="match status" value="1"/>
</dbReference>
<accession>A0AA35ZY71</accession>
<feature type="compositionally biased region" description="Low complexity" evidence="3">
    <location>
        <begin position="934"/>
        <end position="944"/>
    </location>
</feature>
<dbReference type="EMBL" id="OX465085">
    <property type="protein sequence ID" value="CAI9301100.1"/>
    <property type="molecule type" value="Genomic_DNA"/>
</dbReference>